<evidence type="ECO:0000313" key="2">
    <source>
        <dbReference type="Proteomes" id="UP001500984"/>
    </source>
</evidence>
<sequence length="76" mass="8521">MFDRITTTPEIMDGQPTIRGMRFPAKTVVRMVAQGMTDEQIVAEHPDLEPEDIRAALRYAAAVLDSETYLPLTRTA</sequence>
<dbReference type="PANTHER" id="PTHR34849">
    <property type="entry name" value="SSL5025 PROTEIN"/>
    <property type="match status" value="1"/>
</dbReference>
<dbReference type="Pfam" id="PF04255">
    <property type="entry name" value="DUF433"/>
    <property type="match status" value="1"/>
</dbReference>
<keyword evidence="2" id="KW-1185">Reference proteome</keyword>
<evidence type="ECO:0000313" key="1">
    <source>
        <dbReference type="EMBL" id="GAA2102691.1"/>
    </source>
</evidence>
<dbReference type="InterPro" id="IPR009057">
    <property type="entry name" value="Homeodomain-like_sf"/>
</dbReference>
<dbReference type="EMBL" id="BAAAPZ010000015">
    <property type="protein sequence ID" value="GAA2102691.1"/>
    <property type="molecule type" value="Genomic_DNA"/>
</dbReference>
<name>A0ABN2X3X0_9MICO</name>
<dbReference type="PANTHER" id="PTHR34849:SF3">
    <property type="entry name" value="SSR2962 PROTEIN"/>
    <property type="match status" value="1"/>
</dbReference>
<comment type="caution">
    <text evidence="1">The sequence shown here is derived from an EMBL/GenBank/DDBJ whole genome shotgun (WGS) entry which is preliminary data.</text>
</comment>
<evidence type="ECO:0008006" key="3">
    <source>
        <dbReference type="Google" id="ProtNLM"/>
    </source>
</evidence>
<protein>
    <recommendedName>
        <fullName evidence="3">DUF433 domain-containing protein</fullName>
    </recommendedName>
</protein>
<organism evidence="1 2">
    <name type="scientific">Brevibacterium salitolerans</name>
    <dbReference type="NCBI Taxonomy" id="1403566"/>
    <lineage>
        <taxon>Bacteria</taxon>
        <taxon>Bacillati</taxon>
        <taxon>Actinomycetota</taxon>
        <taxon>Actinomycetes</taxon>
        <taxon>Micrococcales</taxon>
        <taxon>Brevibacteriaceae</taxon>
        <taxon>Brevibacterium</taxon>
    </lineage>
</organism>
<reference evidence="1 2" key="1">
    <citation type="journal article" date="2019" name="Int. J. Syst. Evol. Microbiol.">
        <title>The Global Catalogue of Microorganisms (GCM) 10K type strain sequencing project: providing services to taxonomists for standard genome sequencing and annotation.</title>
        <authorList>
            <consortium name="The Broad Institute Genomics Platform"/>
            <consortium name="The Broad Institute Genome Sequencing Center for Infectious Disease"/>
            <person name="Wu L."/>
            <person name="Ma J."/>
        </authorList>
    </citation>
    <scope>NUCLEOTIDE SEQUENCE [LARGE SCALE GENOMIC DNA]</scope>
    <source>
        <strain evidence="1 2">JCM 15900</strain>
    </source>
</reference>
<dbReference type="Gene3D" id="1.10.10.10">
    <property type="entry name" value="Winged helix-like DNA-binding domain superfamily/Winged helix DNA-binding domain"/>
    <property type="match status" value="1"/>
</dbReference>
<dbReference type="SUPFAM" id="SSF46689">
    <property type="entry name" value="Homeodomain-like"/>
    <property type="match status" value="1"/>
</dbReference>
<gene>
    <name evidence="1" type="ORF">GCM10009823_26220</name>
</gene>
<dbReference type="InterPro" id="IPR036388">
    <property type="entry name" value="WH-like_DNA-bd_sf"/>
</dbReference>
<proteinExistence type="predicted"/>
<dbReference type="RefSeq" id="WP_344337719.1">
    <property type="nucleotide sequence ID" value="NZ_BAAAPZ010000015.1"/>
</dbReference>
<dbReference type="Proteomes" id="UP001500984">
    <property type="component" value="Unassembled WGS sequence"/>
</dbReference>
<dbReference type="InterPro" id="IPR007367">
    <property type="entry name" value="DUF433"/>
</dbReference>
<accession>A0ABN2X3X0</accession>